<dbReference type="NCBIfam" id="TIGR03426">
    <property type="entry name" value="shape_MreD"/>
    <property type="match status" value="1"/>
</dbReference>
<name>A0A6J7N3A5_9ZZZZ</name>
<keyword evidence="5 7" id="KW-1133">Transmembrane helix</keyword>
<sequence length="173" mass="18714">MLTRRLLLTSTIFFTLFILQESLFSQVRLPLGGFSLFLIFTICWSALSTPEVGALTGFGAGLLLDLAPANDGPIGQWTLVLIVTGYGIAFLRYGDDSLRGNPFSLVVLVAVGVVVTLGIYLTTGVLLGLDLGTGFQLMKILIGNGIWTLVVAPFLLPLISRLHRAIFETRETL</sequence>
<keyword evidence="2" id="KW-1003">Cell membrane</keyword>
<dbReference type="AlphaFoldDB" id="A0A6J7N3A5"/>
<feature type="transmembrane region" description="Helical" evidence="7">
    <location>
        <begin position="74"/>
        <end position="93"/>
    </location>
</feature>
<dbReference type="EMBL" id="CAFAAC010000042">
    <property type="protein sequence ID" value="CAB4788197.1"/>
    <property type="molecule type" value="Genomic_DNA"/>
</dbReference>
<feature type="transmembrane region" description="Helical" evidence="7">
    <location>
        <begin position="141"/>
        <end position="160"/>
    </location>
</feature>
<evidence type="ECO:0000313" key="11">
    <source>
        <dbReference type="EMBL" id="CAB5019528.1"/>
    </source>
</evidence>
<proteinExistence type="predicted"/>
<dbReference type="GO" id="GO:0005886">
    <property type="term" value="C:plasma membrane"/>
    <property type="evidence" value="ECO:0007669"/>
    <property type="project" value="UniProtKB-SubCell"/>
</dbReference>
<evidence type="ECO:0000313" key="9">
    <source>
        <dbReference type="EMBL" id="CAB4903998.1"/>
    </source>
</evidence>
<evidence type="ECO:0000313" key="8">
    <source>
        <dbReference type="EMBL" id="CAB4788197.1"/>
    </source>
</evidence>
<keyword evidence="3 7" id="KW-0812">Transmembrane</keyword>
<evidence type="ECO:0000256" key="3">
    <source>
        <dbReference type="ARBA" id="ARBA00022692"/>
    </source>
</evidence>
<comment type="subcellular location">
    <subcellularLocation>
        <location evidence="1">Cell membrane</location>
        <topology evidence="1">Multi-pass membrane protein</topology>
    </subcellularLocation>
</comment>
<evidence type="ECO:0000256" key="6">
    <source>
        <dbReference type="ARBA" id="ARBA00023136"/>
    </source>
</evidence>
<keyword evidence="6 7" id="KW-0472">Membrane</keyword>
<evidence type="ECO:0000256" key="4">
    <source>
        <dbReference type="ARBA" id="ARBA00022960"/>
    </source>
</evidence>
<reference evidence="10" key="1">
    <citation type="submission" date="2020-05" db="EMBL/GenBank/DDBJ databases">
        <authorList>
            <person name="Chiriac C."/>
            <person name="Salcher M."/>
            <person name="Ghai R."/>
            <person name="Kavagutti S V."/>
        </authorList>
    </citation>
    <scope>NUCLEOTIDE SEQUENCE</scope>
</reference>
<evidence type="ECO:0000256" key="7">
    <source>
        <dbReference type="SAM" id="Phobius"/>
    </source>
</evidence>
<keyword evidence="4" id="KW-0133">Cell shape</keyword>
<dbReference type="EMBL" id="CAFBPP010000029">
    <property type="protein sequence ID" value="CAB5019528.1"/>
    <property type="molecule type" value="Genomic_DNA"/>
</dbReference>
<dbReference type="EMBL" id="CAFBMN010000026">
    <property type="protein sequence ID" value="CAB4903998.1"/>
    <property type="molecule type" value="Genomic_DNA"/>
</dbReference>
<evidence type="ECO:0000256" key="5">
    <source>
        <dbReference type="ARBA" id="ARBA00022989"/>
    </source>
</evidence>
<dbReference type="GO" id="GO:0008360">
    <property type="term" value="P:regulation of cell shape"/>
    <property type="evidence" value="ECO:0007669"/>
    <property type="project" value="UniProtKB-KW"/>
</dbReference>
<accession>A0A6J7N3A5</accession>
<protein>
    <submittedName>
        <fullName evidence="10">Unannotated protein</fullName>
    </submittedName>
</protein>
<evidence type="ECO:0000256" key="2">
    <source>
        <dbReference type="ARBA" id="ARBA00022475"/>
    </source>
</evidence>
<dbReference type="EMBL" id="CAFBOP010000027">
    <property type="protein sequence ID" value="CAB4986635.1"/>
    <property type="molecule type" value="Genomic_DNA"/>
</dbReference>
<evidence type="ECO:0000313" key="10">
    <source>
        <dbReference type="EMBL" id="CAB4986635.1"/>
    </source>
</evidence>
<organism evidence="10">
    <name type="scientific">freshwater metagenome</name>
    <dbReference type="NCBI Taxonomy" id="449393"/>
    <lineage>
        <taxon>unclassified sequences</taxon>
        <taxon>metagenomes</taxon>
        <taxon>ecological metagenomes</taxon>
    </lineage>
</organism>
<gene>
    <name evidence="8" type="ORF">UFOPK2967_00744</name>
    <name evidence="9" type="ORF">UFOPK3587_00649</name>
    <name evidence="10" type="ORF">UFOPK3984_00758</name>
    <name evidence="11" type="ORF">UFOPK4114_00760</name>
</gene>
<evidence type="ECO:0000256" key="1">
    <source>
        <dbReference type="ARBA" id="ARBA00004651"/>
    </source>
</evidence>
<dbReference type="InterPro" id="IPR007227">
    <property type="entry name" value="Cell_shape_determining_MreD"/>
</dbReference>
<feature type="transmembrane region" description="Helical" evidence="7">
    <location>
        <begin position="105"/>
        <end position="129"/>
    </location>
</feature>